<feature type="region of interest" description="Disordered" evidence="1">
    <location>
        <begin position="125"/>
        <end position="271"/>
    </location>
</feature>
<gene>
    <name evidence="2" type="ORF">ECRASSUSDP1_LOCUS11306</name>
</gene>
<dbReference type="AlphaFoldDB" id="A0AAD1XBA6"/>
<evidence type="ECO:0000313" key="3">
    <source>
        <dbReference type="Proteomes" id="UP001295684"/>
    </source>
</evidence>
<protein>
    <submittedName>
        <fullName evidence="2">Uncharacterized protein</fullName>
    </submittedName>
</protein>
<comment type="caution">
    <text evidence="2">The sequence shown here is derived from an EMBL/GenBank/DDBJ whole genome shotgun (WGS) entry which is preliminary data.</text>
</comment>
<feature type="region of interest" description="Disordered" evidence="1">
    <location>
        <begin position="516"/>
        <end position="554"/>
    </location>
</feature>
<accession>A0AAD1XBA6</accession>
<name>A0AAD1XBA6_EUPCR</name>
<keyword evidence="3" id="KW-1185">Reference proteome</keyword>
<evidence type="ECO:0000313" key="2">
    <source>
        <dbReference type="EMBL" id="CAI2369999.1"/>
    </source>
</evidence>
<feature type="compositionally biased region" description="Basic and acidic residues" evidence="1">
    <location>
        <begin position="540"/>
        <end position="550"/>
    </location>
</feature>
<feature type="compositionally biased region" description="Polar residues" evidence="1">
    <location>
        <begin position="237"/>
        <end position="257"/>
    </location>
</feature>
<organism evidence="2 3">
    <name type="scientific">Euplotes crassus</name>
    <dbReference type="NCBI Taxonomy" id="5936"/>
    <lineage>
        <taxon>Eukaryota</taxon>
        <taxon>Sar</taxon>
        <taxon>Alveolata</taxon>
        <taxon>Ciliophora</taxon>
        <taxon>Intramacronucleata</taxon>
        <taxon>Spirotrichea</taxon>
        <taxon>Hypotrichia</taxon>
        <taxon>Euplotida</taxon>
        <taxon>Euplotidae</taxon>
        <taxon>Moneuplotes</taxon>
    </lineage>
</organism>
<proteinExistence type="predicted"/>
<reference evidence="2" key="1">
    <citation type="submission" date="2023-07" db="EMBL/GenBank/DDBJ databases">
        <authorList>
            <consortium name="AG Swart"/>
            <person name="Singh M."/>
            <person name="Singh A."/>
            <person name="Seah K."/>
            <person name="Emmerich C."/>
        </authorList>
    </citation>
    <scope>NUCLEOTIDE SEQUENCE</scope>
    <source>
        <strain evidence="2">DP1</strain>
    </source>
</reference>
<dbReference type="Proteomes" id="UP001295684">
    <property type="component" value="Unassembled WGS sequence"/>
</dbReference>
<dbReference type="EMBL" id="CAMPGE010011158">
    <property type="protein sequence ID" value="CAI2369999.1"/>
    <property type="molecule type" value="Genomic_DNA"/>
</dbReference>
<feature type="compositionally biased region" description="Polar residues" evidence="1">
    <location>
        <begin position="186"/>
        <end position="197"/>
    </location>
</feature>
<sequence>MENKDNEGSFSPKAMETSEFEESNQFNFTQKYNQMCRTKIEKFLDDCNELYAGFTQQRDSFEKLVKLDQAQNKGRFKRHHIKRRTATLTSDDNEKNVQKVKLYNTLAEFVLLTQNSKPKVFKFNGEEGSFSPKQKIPTRPPPNKLQEMANQRHLSQGEPDLEKENEGVNNIQPSGWGDIGSLFFQGDQNNESKTRQGQHIIEINHDPNTEDDNNDNFINISDTGNSFEYSADENEGSETSFNSPQSSFFKATSTPLSRKTKTNDASRQHQKYIYSNKTINKKKITSSLKQSLNRKSESQAFWKSHLLENQSELDPSKYHLISPDDRISENPSLDTIKRSLSQINLNKQRSSYHKRFLSKPSLSISRINSSAYYKRKGNLIKMKLVNLNKESLETSQLRRKSISKSRITKPHTIQHKSSKVHPVKLHKSRIKKEIERAKEAGHKILEKDIMYKYKVSNSKLEGVSSQNPTTAGQSGVQNLLYLQNEEEYNHIMVDYDDKAFNDKQIGFSKDFKSPHTLVSSTSNDIDPGRRRVKTPIDPNEEFKREQREGLRTSGSYSIESLRNHQNGPLILSKLESSGRITHNTNHLKVKGSRYPQKTSKLSSNICTVDGLGNDVAYQKFNSYTNT</sequence>
<feature type="region of interest" description="Disordered" evidence="1">
    <location>
        <begin position="1"/>
        <end position="22"/>
    </location>
</feature>
<evidence type="ECO:0000256" key="1">
    <source>
        <dbReference type="SAM" id="MobiDB-lite"/>
    </source>
</evidence>